<protein>
    <submittedName>
        <fullName evidence="8">Ulp1 protease family protein (AFU_orthologue AFUA_5G03200)</fullName>
    </submittedName>
</protein>
<feature type="region of interest" description="Disordered" evidence="6">
    <location>
        <begin position="1"/>
        <end position="20"/>
    </location>
</feature>
<dbReference type="GO" id="GO:0005634">
    <property type="term" value="C:nucleus"/>
    <property type="evidence" value="ECO:0000318"/>
    <property type="project" value="GO_Central"/>
</dbReference>
<accession>Q5AU38</accession>
<dbReference type="eggNOG" id="KOG0779">
    <property type="taxonomic scope" value="Eukaryota"/>
</dbReference>
<reference evidence="9" key="2">
    <citation type="journal article" date="2009" name="Fungal Genet. Biol.">
        <title>The 2008 update of the Aspergillus nidulans genome annotation: a community effort.</title>
        <authorList>
            <person name="Wortman J.R."/>
            <person name="Gilsenan J.M."/>
            <person name="Joardar V."/>
            <person name="Deegan J."/>
            <person name="Clutterbuck J."/>
            <person name="Andersen M.R."/>
            <person name="Archer D."/>
            <person name="Bencina M."/>
            <person name="Braus G."/>
            <person name="Coutinho P."/>
            <person name="von Dohren H."/>
            <person name="Doonan J."/>
            <person name="Driessen A.J."/>
            <person name="Durek P."/>
            <person name="Espeso E."/>
            <person name="Fekete E."/>
            <person name="Flipphi M."/>
            <person name="Estrada C.G."/>
            <person name="Geysens S."/>
            <person name="Goldman G."/>
            <person name="de Groot P.W."/>
            <person name="Hansen K."/>
            <person name="Harris S.D."/>
            <person name="Heinekamp T."/>
            <person name="Helmstaedt K."/>
            <person name="Henrissat B."/>
            <person name="Hofmann G."/>
            <person name="Homan T."/>
            <person name="Horio T."/>
            <person name="Horiuchi H."/>
            <person name="James S."/>
            <person name="Jones M."/>
            <person name="Karaffa L."/>
            <person name="Karanyi Z."/>
            <person name="Kato M."/>
            <person name="Keller N."/>
            <person name="Kelly D.E."/>
            <person name="Kiel J.A."/>
            <person name="Kim J.M."/>
            <person name="van der Klei I.J."/>
            <person name="Klis F.M."/>
            <person name="Kovalchuk A."/>
            <person name="Krasevec N."/>
            <person name="Kubicek C.P."/>
            <person name="Liu B."/>
            <person name="Maccabe A."/>
            <person name="Meyer V."/>
            <person name="Mirabito P."/>
            <person name="Miskei M."/>
            <person name="Mos M."/>
            <person name="Mullins J."/>
            <person name="Nelson D.R."/>
            <person name="Nielsen J."/>
            <person name="Oakley B.R."/>
            <person name="Osmani S.A."/>
            <person name="Pakula T."/>
            <person name="Paszewski A."/>
            <person name="Paulsen I."/>
            <person name="Pilsyk S."/>
            <person name="Pocsi I."/>
            <person name="Punt P.J."/>
            <person name="Ram A.F."/>
            <person name="Ren Q."/>
            <person name="Robellet X."/>
            <person name="Robson G."/>
            <person name="Seiboth B."/>
            <person name="van Solingen P."/>
            <person name="Specht T."/>
            <person name="Sun J."/>
            <person name="Taheri-Talesh N."/>
            <person name="Takeshita N."/>
            <person name="Ussery D."/>
            <person name="vanKuyk P.A."/>
            <person name="Visser H."/>
            <person name="van de Vondervoort P.J."/>
            <person name="de Vries R.P."/>
            <person name="Walton J."/>
            <person name="Xiang X."/>
            <person name="Xiong Y."/>
            <person name="Zeng A.P."/>
            <person name="Brandt B.W."/>
            <person name="Cornell M.J."/>
            <person name="van den Hondel C.A."/>
            <person name="Visser J."/>
            <person name="Oliver S.G."/>
            <person name="Turner G."/>
        </authorList>
    </citation>
    <scope>GENOME REANNOTATION</scope>
    <source>
        <strain evidence="9">FGSC A4 / ATCC 38163 / CBS 112.46 / NRRL 194 / M139</strain>
    </source>
</reference>
<evidence type="ECO:0000313" key="8">
    <source>
        <dbReference type="EMBL" id="CBF74074.1"/>
    </source>
</evidence>
<evidence type="ECO:0000259" key="7">
    <source>
        <dbReference type="PROSITE" id="PS50600"/>
    </source>
</evidence>
<dbReference type="OMA" id="REYLCKE"/>
<keyword evidence="2" id="KW-0597">Phosphoprotein</keyword>
<dbReference type="OrthoDB" id="442460at2759"/>
<feature type="compositionally biased region" description="Polar residues" evidence="6">
    <location>
        <begin position="991"/>
        <end position="1009"/>
    </location>
</feature>
<feature type="compositionally biased region" description="Basic residues" evidence="6">
    <location>
        <begin position="731"/>
        <end position="740"/>
    </location>
</feature>
<feature type="domain" description="Ubiquitin-like protease family profile" evidence="7">
    <location>
        <begin position="519"/>
        <end position="819"/>
    </location>
</feature>
<keyword evidence="9" id="KW-1185">Reference proteome</keyword>
<dbReference type="SUPFAM" id="SSF54001">
    <property type="entry name" value="Cysteine proteinases"/>
    <property type="match status" value="1"/>
</dbReference>
<evidence type="ECO:0000256" key="4">
    <source>
        <dbReference type="ARBA" id="ARBA00022786"/>
    </source>
</evidence>
<feature type="region of interest" description="Disordered" evidence="6">
    <location>
        <begin position="674"/>
        <end position="742"/>
    </location>
</feature>
<feature type="compositionally biased region" description="Basic and acidic residues" evidence="6">
    <location>
        <begin position="1"/>
        <end position="11"/>
    </location>
</feature>
<name>Q5AU38_EMENI</name>
<feature type="compositionally biased region" description="Basic and acidic residues" evidence="6">
    <location>
        <begin position="631"/>
        <end position="641"/>
    </location>
</feature>
<dbReference type="RefSeq" id="XP_681461.1">
    <property type="nucleotide sequence ID" value="XM_676369.1"/>
</dbReference>
<gene>
    <name evidence="8" type="ORF">ANIA_08192</name>
</gene>
<dbReference type="Gene3D" id="3.40.395.10">
    <property type="entry name" value="Adenoviral Proteinase, Chain A"/>
    <property type="match status" value="1"/>
</dbReference>
<keyword evidence="3 8" id="KW-0645">Protease</keyword>
<evidence type="ECO:0000256" key="6">
    <source>
        <dbReference type="SAM" id="MobiDB-lite"/>
    </source>
</evidence>
<dbReference type="GeneID" id="2869197"/>
<feature type="region of interest" description="Disordered" evidence="6">
    <location>
        <begin position="49"/>
        <end position="185"/>
    </location>
</feature>
<feature type="compositionally biased region" description="Basic and acidic residues" evidence="6">
    <location>
        <begin position="77"/>
        <end position="89"/>
    </location>
</feature>
<proteinExistence type="inferred from homology"/>
<sequence>MPSPVRDRGPMRETPSSSIADEYRLFGGGKQRDPNAVRVVPGQTFALKPWNTISRGAKGSGTVSANRKEKRFYTSHSRSDHPADAPERSSKRRRVEGPAEAQAAINISDDETPAHSSTRGSPVTTRSHAKSPTPSFSSNTRQPREYNSGLTSEYRTIDKGARVPRPSPKKKASSADPFSSEDPDIIFTRDAAKVRRKESALLQGDPDNVPWKAPAHASNLSVEIVNKPSVSDGAFKTPPPRHEKPRALSSRDSPDELQGDVTVGPVPTSLSKPRRESRDEPLSSDIRPTLFTSQVMSRLGKTRNKRGRASKGLPQRQTFRLVYYRGGSFLQEVPKGENDQLIMDPGGGDSGRQKKRSSFALVYANSRLRFRKRQESPKEAPKPPPGSTTKRMRLSDALQVTDEEAAAPRSSDTASGSRTSPSLPTTTGENTISKRAPSPTSRLHRDIGIEIPMKKFQSNSQAPTRTTRSRLMSRQTPTTLVCDDDDNENEEEYTPQPNLGGEQKWDRPLVYPRFGKKKAEVNALDLRRLAPHEFLNDNIIGFYIRFLEDHLQRCRPEAAQRVYFFNSYFFATLTKSPKGLKINYEGVAKWTRNVDIFSYDYIVVPINENAHWYMAIICNLPYLEGIGEEEKPLPSESRAEVEEVPETPEPHLEDGSSTTLQSIKEETARQSLASMSLIDTQVPQEEASKPGENEWSERDVYPDAARAKLAAPSSQPQPETQKDSEASGTPKKSRKPKKNRSYGVKYSTCQPIIITFDSLDLPRSGTISILREYLFAEAKSKRGIEIDKSLVKGMTAKEIPHQPNFSDCGLYLLAYAEKFVQDPDSFVRKLLRKEMRKQEDWPPLKSGLLRTRLRGFMELLYTEQEHLTKAKADESALVVDQQPVSYLLGDTAANNKDNVEGENYPQGKVQVERSPPAEASSKTTPERQPFAQSASPKPEIGHDVDPVNVDTQESVLCISQIPDAQLKSQKLEAYNQPSKHVVVEVPDSQDRTQANGPTAAALSTETPSSKPHPRREHSSAVYVDDSDDVEDAPQQGGVQVEETPPGLPSIK</sequence>
<evidence type="ECO:0000256" key="3">
    <source>
        <dbReference type="ARBA" id="ARBA00022670"/>
    </source>
</evidence>
<keyword evidence="5" id="KW-0378">Hydrolase</keyword>
<dbReference type="InParanoid" id="Q5AU38"/>
<dbReference type="AlphaFoldDB" id="Q5AU38"/>
<dbReference type="EMBL" id="BN001302">
    <property type="protein sequence ID" value="CBF74074.1"/>
    <property type="molecule type" value="Genomic_DNA"/>
</dbReference>
<feature type="compositionally biased region" description="Basic residues" evidence="6">
    <location>
        <begin position="300"/>
        <end position="309"/>
    </location>
</feature>
<dbReference type="InterPro" id="IPR038765">
    <property type="entry name" value="Papain-like_cys_pep_sf"/>
</dbReference>
<dbReference type="Pfam" id="PF02902">
    <property type="entry name" value="Peptidase_C48"/>
    <property type="match status" value="1"/>
</dbReference>
<dbReference type="GO" id="GO:0016929">
    <property type="term" value="F:deSUMOylase activity"/>
    <property type="evidence" value="ECO:0000318"/>
    <property type="project" value="GO_Central"/>
</dbReference>
<feature type="compositionally biased region" description="Polar residues" evidence="6">
    <location>
        <begin position="457"/>
        <end position="479"/>
    </location>
</feature>
<feature type="compositionally biased region" description="Polar residues" evidence="6">
    <location>
        <begin position="674"/>
        <end position="683"/>
    </location>
</feature>
<dbReference type="PROSITE" id="PS50600">
    <property type="entry name" value="ULP_PROTEASE"/>
    <property type="match status" value="1"/>
</dbReference>
<dbReference type="GO" id="GO:0006508">
    <property type="term" value="P:proteolysis"/>
    <property type="evidence" value="ECO:0007669"/>
    <property type="project" value="UniProtKB-KW"/>
</dbReference>
<feature type="compositionally biased region" description="Polar residues" evidence="6">
    <location>
        <begin position="410"/>
        <end position="441"/>
    </location>
</feature>
<feature type="compositionally biased region" description="Polar residues" evidence="6">
    <location>
        <begin position="114"/>
        <end position="141"/>
    </location>
</feature>
<dbReference type="HOGENOM" id="CLU_007167_1_0_1"/>
<dbReference type="InterPro" id="IPR051947">
    <property type="entry name" value="Sentrin-specific_protease"/>
</dbReference>
<feature type="region of interest" description="Disordered" evidence="6">
    <location>
        <begin position="890"/>
        <end position="946"/>
    </location>
</feature>
<dbReference type="PANTHER" id="PTHR46896:SF3">
    <property type="entry name" value="FI06413P-RELATED"/>
    <property type="match status" value="1"/>
</dbReference>
<dbReference type="STRING" id="227321.Q5AU38"/>
<feature type="region of interest" description="Disordered" evidence="6">
    <location>
        <begin position="457"/>
        <end position="505"/>
    </location>
</feature>
<feature type="compositionally biased region" description="Acidic residues" evidence="6">
    <location>
        <begin position="482"/>
        <end position="493"/>
    </location>
</feature>
<comment type="similarity">
    <text evidence="1">Belongs to the peptidase C48 family.</text>
</comment>
<dbReference type="InterPro" id="IPR003653">
    <property type="entry name" value="Peptidase_C48_C"/>
</dbReference>
<dbReference type="GO" id="GO:0016926">
    <property type="term" value="P:protein desumoylation"/>
    <property type="evidence" value="ECO:0000318"/>
    <property type="project" value="GO_Central"/>
</dbReference>
<reference evidence="9" key="1">
    <citation type="journal article" date="2005" name="Nature">
        <title>Sequencing of Aspergillus nidulans and comparative analysis with A. fumigatus and A. oryzae.</title>
        <authorList>
            <person name="Galagan J.E."/>
            <person name="Calvo S.E."/>
            <person name="Cuomo C."/>
            <person name="Ma L.J."/>
            <person name="Wortman J.R."/>
            <person name="Batzoglou S."/>
            <person name="Lee S.I."/>
            <person name="Basturkmen M."/>
            <person name="Spevak C.C."/>
            <person name="Clutterbuck J."/>
            <person name="Kapitonov V."/>
            <person name="Jurka J."/>
            <person name="Scazzocchio C."/>
            <person name="Farman M."/>
            <person name="Butler J."/>
            <person name="Purcell S."/>
            <person name="Harris S."/>
            <person name="Braus G.H."/>
            <person name="Draht O."/>
            <person name="Busch S."/>
            <person name="D'Enfert C."/>
            <person name="Bouchier C."/>
            <person name="Goldman G.H."/>
            <person name="Bell-Pedersen D."/>
            <person name="Griffiths-Jones S."/>
            <person name="Doonan J.H."/>
            <person name="Yu J."/>
            <person name="Vienken K."/>
            <person name="Pain A."/>
            <person name="Freitag M."/>
            <person name="Selker E.U."/>
            <person name="Archer D.B."/>
            <person name="Penalva M.A."/>
            <person name="Oakley B.R."/>
            <person name="Momany M."/>
            <person name="Tanaka T."/>
            <person name="Kumagai T."/>
            <person name="Asai K."/>
            <person name="Machida M."/>
            <person name="Nierman W.C."/>
            <person name="Denning D.W."/>
            <person name="Caddick M."/>
            <person name="Hynes M."/>
            <person name="Paoletti M."/>
            <person name="Fischer R."/>
            <person name="Miller B."/>
            <person name="Dyer P."/>
            <person name="Sachs M.S."/>
            <person name="Osmani S.A."/>
            <person name="Birren B.W."/>
        </authorList>
    </citation>
    <scope>NUCLEOTIDE SEQUENCE [LARGE SCALE GENOMIC DNA]</scope>
    <source>
        <strain evidence="9">FGSC A4 / ATCC 38163 / CBS 112.46 / NRRL 194 / M139</strain>
    </source>
</reference>
<dbReference type="PANTHER" id="PTHR46896">
    <property type="entry name" value="SENTRIN-SPECIFIC PROTEASE"/>
    <property type="match status" value="1"/>
</dbReference>
<accession>C8V753</accession>
<feature type="region of interest" description="Disordered" evidence="6">
    <location>
        <begin position="631"/>
        <end position="659"/>
    </location>
</feature>
<feature type="compositionally biased region" description="Basic and acidic residues" evidence="6">
    <location>
        <begin position="686"/>
        <end position="701"/>
    </location>
</feature>
<dbReference type="KEGG" id="ani:ANIA_08192"/>
<feature type="region of interest" description="Disordered" evidence="6">
    <location>
        <begin position="229"/>
        <end position="316"/>
    </location>
</feature>
<dbReference type="Proteomes" id="UP000000560">
    <property type="component" value="Chromosome II"/>
</dbReference>
<keyword evidence="4" id="KW-0833">Ubl conjugation pathway</keyword>
<organism evidence="8 9">
    <name type="scientific">Emericella nidulans (strain FGSC A4 / ATCC 38163 / CBS 112.46 / NRRL 194 / M139)</name>
    <name type="common">Aspergillus nidulans</name>
    <dbReference type="NCBI Taxonomy" id="227321"/>
    <lineage>
        <taxon>Eukaryota</taxon>
        <taxon>Fungi</taxon>
        <taxon>Dikarya</taxon>
        <taxon>Ascomycota</taxon>
        <taxon>Pezizomycotina</taxon>
        <taxon>Eurotiomycetes</taxon>
        <taxon>Eurotiomycetidae</taxon>
        <taxon>Eurotiales</taxon>
        <taxon>Aspergillaceae</taxon>
        <taxon>Aspergillus</taxon>
        <taxon>Aspergillus subgen. Nidulantes</taxon>
    </lineage>
</organism>
<feature type="region of interest" description="Disordered" evidence="6">
    <location>
        <begin position="335"/>
        <end position="444"/>
    </location>
</feature>
<evidence type="ECO:0000256" key="5">
    <source>
        <dbReference type="ARBA" id="ARBA00022801"/>
    </source>
</evidence>
<feature type="region of interest" description="Disordered" evidence="6">
    <location>
        <begin position="984"/>
        <end position="1051"/>
    </location>
</feature>
<evidence type="ECO:0000313" key="9">
    <source>
        <dbReference type="Proteomes" id="UP000000560"/>
    </source>
</evidence>
<evidence type="ECO:0000256" key="1">
    <source>
        <dbReference type="ARBA" id="ARBA00005234"/>
    </source>
</evidence>
<evidence type="ECO:0000256" key="2">
    <source>
        <dbReference type="ARBA" id="ARBA00022553"/>
    </source>
</evidence>